<dbReference type="AlphaFoldDB" id="A0A2S0N9C8"/>
<evidence type="ECO:0000313" key="2">
    <source>
        <dbReference type="EMBL" id="AVO44541.1"/>
    </source>
</evidence>
<evidence type="ECO:0000313" key="3">
    <source>
        <dbReference type="Proteomes" id="UP000237889"/>
    </source>
</evidence>
<dbReference type="EMBL" id="CP027668">
    <property type="protein sequence ID" value="AVO44541.1"/>
    <property type="molecule type" value="Genomic_DNA"/>
</dbReference>
<dbReference type="Pfam" id="PF12802">
    <property type="entry name" value="MarR_2"/>
    <property type="match status" value="1"/>
</dbReference>
<feature type="domain" description="HTH marR-type" evidence="1">
    <location>
        <begin position="1"/>
        <end position="147"/>
    </location>
</feature>
<dbReference type="PANTHER" id="PTHR33164">
    <property type="entry name" value="TRANSCRIPTIONAL REGULATOR, MARR FAMILY"/>
    <property type="match status" value="1"/>
</dbReference>
<name>A0A2S0N9C8_9HYPH</name>
<dbReference type="GO" id="GO:0003700">
    <property type="term" value="F:DNA-binding transcription factor activity"/>
    <property type="evidence" value="ECO:0007669"/>
    <property type="project" value="InterPro"/>
</dbReference>
<dbReference type="InterPro" id="IPR000835">
    <property type="entry name" value="HTH_MarR-typ"/>
</dbReference>
<dbReference type="PANTHER" id="PTHR33164:SF57">
    <property type="entry name" value="MARR-FAMILY TRANSCRIPTIONAL REGULATOR"/>
    <property type="match status" value="1"/>
</dbReference>
<dbReference type="SUPFAM" id="SSF46785">
    <property type="entry name" value="Winged helix' DNA-binding domain"/>
    <property type="match status" value="1"/>
</dbReference>
<dbReference type="InterPro" id="IPR036390">
    <property type="entry name" value="WH_DNA-bd_sf"/>
</dbReference>
<protein>
    <submittedName>
        <fullName evidence="2">MarR family transcriptional regulator</fullName>
    </submittedName>
</protein>
<keyword evidence="3" id="KW-1185">Reference proteome</keyword>
<gene>
    <name evidence="2" type="ORF">C6569_05390</name>
</gene>
<dbReference type="RefSeq" id="WP_106747871.1">
    <property type="nucleotide sequence ID" value="NZ_CP027668.1"/>
</dbReference>
<dbReference type="InterPro" id="IPR036388">
    <property type="entry name" value="WH-like_DNA-bd_sf"/>
</dbReference>
<dbReference type="InterPro" id="IPR039422">
    <property type="entry name" value="MarR/SlyA-like"/>
</dbReference>
<dbReference type="SMART" id="SM00347">
    <property type="entry name" value="HTH_MARR"/>
    <property type="match status" value="1"/>
</dbReference>
<reference evidence="2 3" key="1">
    <citation type="submission" date="2018-03" db="EMBL/GenBank/DDBJ databases">
        <title>Genome sequencing of Phreatobacter sp.</title>
        <authorList>
            <person name="Kim S.-J."/>
            <person name="Heo J."/>
            <person name="Kwon S.-W."/>
        </authorList>
    </citation>
    <scope>NUCLEOTIDE SEQUENCE [LARGE SCALE GENOMIC DNA]</scope>
    <source>
        <strain evidence="2 3">S-12</strain>
    </source>
</reference>
<sequence length="164" mass="18532">MTLTHQALEQLRFTNLGRLLDEVHLGFDHAALAYLRARGYPWLNPAHSHVMRTMQLEGASISAMAAQARISKQAMSKLVMQFRAKGLLRVEDDPGDGRNRIAVVTDAGCDLLVHGVEALRQAEDDLAARIGRTELEGLRRILRLVRDKSTTIQREVETARRRRR</sequence>
<evidence type="ECO:0000259" key="1">
    <source>
        <dbReference type="PROSITE" id="PS50995"/>
    </source>
</evidence>
<dbReference type="Proteomes" id="UP000237889">
    <property type="component" value="Chromosome"/>
</dbReference>
<dbReference type="Gene3D" id="1.10.10.10">
    <property type="entry name" value="Winged helix-like DNA-binding domain superfamily/Winged helix DNA-binding domain"/>
    <property type="match status" value="1"/>
</dbReference>
<dbReference type="PROSITE" id="PS50995">
    <property type="entry name" value="HTH_MARR_2"/>
    <property type="match status" value="1"/>
</dbReference>
<accession>A0A2S0N9C8</accession>
<dbReference type="KEGG" id="phr:C6569_05390"/>
<proteinExistence type="predicted"/>
<dbReference type="GO" id="GO:0006950">
    <property type="term" value="P:response to stress"/>
    <property type="evidence" value="ECO:0007669"/>
    <property type="project" value="TreeGrafter"/>
</dbReference>
<organism evidence="2 3">
    <name type="scientific">Phreatobacter cathodiphilus</name>
    <dbReference type="NCBI Taxonomy" id="1868589"/>
    <lineage>
        <taxon>Bacteria</taxon>
        <taxon>Pseudomonadati</taxon>
        <taxon>Pseudomonadota</taxon>
        <taxon>Alphaproteobacteria</taxon>
        <taxon>Hyphomicrobiales</taxon>
        <taxon>Phreatobacteraceae</taxon>
        <taxon>Phreatobacter</taxon>
    </lineage>
</organism>